<proteinExistence type="predicted"/>
<gene>
    <name evidence="1" type="ORF">CMMCAS07_08535</name>
</gene>
<organism evidence="1 2">
    <name type="scientific">Clavibacter michiganensis subsp. michiganensis</name>
    <dbReference type="NCBI Taxonomy" id="33013"/>
    <lineage>
        <taxon>Bacteria</taxon>
        <taxon>Bacillati</taxon>
        <taxon>Actinomycetota</taxon>
        <taxon>Actinomycetes</taxon>
        <taxon>Micrococcales</taxon>
        <taxon>Microbacteriaceae</taxon>
        <taxon>Clavibacter</taxon>
    </lineage>
</organism>
<protein>
    <submittedName>
        <fullName evidence="1">Uncharacterized protein</fullName>
    </submittedName>
</protein>
<dbReference type="EMBL" id="MDHH01000001">
    <property type="protein sequence ID" value="OUE04983.1"/>
    <property type="molecule type" value="Genomic_DNA"/>
</dbReference>
<evidence type="ECO:0000313" key="1">
    <source>
        <dbReference type="EMBL" id="OUE04983.1"/>
    </source>
</evidence>
<name>A0A251XP63_CLAMM</name>
<sequence length="119" mass="12535">MILTYTGANDPNAYVTLTAKADGTDVALADKIDITLYASDNGTADGNHTAEANVMWSGTLGQLLTLNPSDPNGAVVQHTSDFAGTKTWIDWQVSGDIDNSLLAKSLKADLVFTINSSTE</sequence>
<dbReference type="Proteomes" id="UP000195062">
    <property type="component" value="Unassembled WGS sequence"/>
</dbReference>
<reference evidence="1 2" key="1">
    <citation type="submission" date="2016-08" db="EMBL/GenBank/DDBJ databases">
        <title>Genome sequence of Clavibacter michiganensis subsp. michiganensis strain CASJ007.</title>
        <authorList>
            <person name="Thapa S.P."/>
            <person name="Coaker G."/>
        </authorList>
    </citation>
    <scope>NUCLEOTIDE SEQUENCE [LARGE SCALE GENOMIC DNA]</scope>
    <source>
        <strain evidence="1">CASJ007</strain>
    </source>
</reference>
<evidence type="ECO:0000313" key="2">
    <source>
        <dbReference type="Proteomes" id="UP000195062"/>
    </source>
</evidence>
<keyword evidence="2" id="KW-1185">Reference proteome</keyword>
<dbReference type="AlphaFoldDB" id="A0A251XP63"/>
<comment type="caution">
    <text evidence="1">The sequence shown here is derived from an EMBL/GenBank/DDBJ whole genome shotgun (WGS) entry which is preliminary data.</text>
</comment>
<accession>A0A251XP63</accession>